<comment type="caution">
    <text evidence="3">The sequence shown here is derived from an EMBL/GenBank/DDBJ whole genome shotgun (WGS) entry which is preliminary data.</text>
</comment>
<dbReference type="PANTHER" id="PTHR28583:SF1">
    <property type="entry name" value="ACID CERAMIDASE"/>
    <property type="match status" value="1"/>
</dbReference>
<reference evidence="3 4" key="1">
    <citation type="submission" date="2018-05" db="EMBL/GenBank/DDBJ databases">
        <title>Draft genome sequence of Scytalidium lignicola DSM 105466, a ubiquitous saprotrophic fungus.</title>
        <authorList>
            <person name="Buettner E."/>
            <person name="Gebauer A.M."/>
            <person name="Hofrichter M."/>
            <person name="Liers C."/>
            <person name="Kellner H."/>
        </authorList>
    </citation>
    <scope>NUCLEOTIDE SEQUENCE [LARGE SCALE GENOMIC DNA]</scope>
    <source>
        <strain evidence="3 4">DSM 105466</strain>
    </source>
</reference>
<feature type="non-terminal residue" evidence="3">
    <location>
        <position position="1"/>
    </location>
</feature>
<dbReference type="Proteomes" id="UP000258309">
    <property type="component" value="Unassembled WGS sequence"/>
</dbReference>
<keyword evidence="4" id="KW-1185">Reference proteome</keyword>
<evidence type="ECO:0000313" key="4">
    <source>
        <dbReference type="Proteomes" id="UP000258309"/>
    </source>
</evidence>
<organism evidence="3 4">
    <name type="scientific">Scytalidium lignicola</name>
    <name type="common">Hyphomycete</name>
    <dbReference type="NCBI Taxonomy" id="5539"/>
    <lineage>
        <taxon>Eukaryota</taxon>
        <taxon>Fungi</taxon>
        <taxon>Dikarya</taxon>
        <taxon>Ascomycota</taxon>
        <taxon>Pezizomycotina</taxon>
        <taxon>Leotiomycetes</taxon>
        <taxon>Leotiomycetes incertae sedis</taxon>
        <taxon>Scytalidium</taxon>
    </lineage>
</organism>
<evidence type="ECO:0000259" key="2">
    <source>
        <dbReference type="Pfam" id="PF15508"/>
    </source>
</evidence>
<dbReference type="OMA" id="MMHFRTL"/>
<name>A0A3E2GY50_SCYLI</name>
<accession>A0A3E2GY50</accession>
<dbReference type="EC" id="3.5.1.23" evidence="1"/>
<dbReference type="Pfam" id="PF15508">
    <property type="entry name" value="NAAA-beta"/>
    <property type="match status" value="1"/>
</dbReference>
<dbReference type="InterPro" id="IPR029130">
    <property type="entry name" value="Acid_ceramidase_N"/>
</dbReference>
<dbReference type="OrthoDB" id="5273684at2759"/>
<evidence type="ECO:0000256" key="1">
    <source>
        <dbReference type="ARBA" id="ARBA00011891"/>
    </source>
</evidence>
<dbReference type="EMBL" id="NCSJ02000287">
    <property type="protein sequence ID" value="RFU26070.1"/>
    <property type="molecule type" value="Genomic_DNA"/>
</dbReference>
<evidence type="ECO:0000313" key="3">
    <source>
        <dbReference type="EMBL" id="RFU26070.1"/>
    </source>
</evidence>
<feature type="domain" description="Acid ceramidase N-terminal" evidence="2">
    <location>
        <begin position="17"/>
        <end position="78"/>
    </location>
</feature>
<protein>
    <recommendedName>
        <fullName evidence="1">ceramidase</fullName>
        <ecNumber evidence="1">3.5.1.23</ecNumber>
    </recommendedName>
</protein>
<proteinExistence type="predicted"/>
<gene>
    <name evidence="3" type="ORF">B7463_g10275</name>
</gene>
<dbReference type="PANTHER" id="PTHR28583">
    <property type="entry name" value="ACID AMIDASE"/>
    <property type="match status" value="1"/>
</dbReference>
<dbReference type="GO" id="GO:0017040">
    <property type="term" value="F:N-acylsphingosine amidohydrolase activity"/>
    <property type="evidence" value="ECO:0007669"/>
    <property type="project" value="UniProtKB-EC"/>
</dbReference>
<sequence length="403" mass="46034">MSLSSSYNVAALSDEDSIPKYRIDLSLPPEERYISLAKDFSTRMQEVVPLFDEMLEILVSYTFLRTLIRFLAKIFLRRLYSDEETHELRSIAQAANVDLFYLVALNVVLDRLLGCTSGGVVVKPSSGKGREREERMMHFRTLDWGMDKLRKLVIVLEFVRSAEDPELVVARSVTYAGFLGVLTGVRENLSVSLNFRGAHSCNTISLRFHQLLVLLGFRASTSTHLRGALLCPTPLPSLSTLATKLSGTKTSPCYLILCDSNETIVIQKDLTSSNKRCSNQFIACTNHDQSYGRDRGDDVESNLHPKPNLAGMEILLEESEERYAFIRDKWIKYTQKQERQRRIQNGNSRLPAVGEKALKNWIQEFPITNECTNFVCLMDPKMGQIRWLERGWMVFDPDWSDRD</sequence>
<dbReference type="AlphaFoldDB" id="A0A3E2GY50"/>
<dbReference type="Gene3D" id="3.60.60.10">
    <property type="entry name" value="Penicillin V Acylase, Chain A"/>
    <property type="match status" value="1"/>
</dbReference>
<dbReference type="STRING" id="5539.A0A3E2GY50"/>
<feature type="non-terminal residue" evidence="3">
    <location>
        <position position="403"/>
    </location>
</feature>